<dbReference type="AlphaFoldDB" id="A0A8H3ZMY6"/>
<dbReference type="Proteomes" id="UP000434172">
    <property type="component" value="Unassembled WGS sequence"/>
</dbReference>
<keyword evidence="1" id="KW-0732">Signal</keyword>
<comment type="caution">
    <text evidence="2">The sequence shown here is derived from an EMBL/GenBank/DDBJ whole genome shotgun (WGS) entry which is preliminary data.</text>
</comment>
<evidence type="ECO:0000256" key="1">
    <source>
        <dbReference type="SAM" id="SignalP"/>
    </source>
</evidence>
<sequence>MRRAAFALLCCAVLCCCFGCSSASRFLILCCYGRFASGIRLVVVLGVQRGAVPAACLSAWSGERSEREAMLCCKPRTVNPKISCSCSFGAGRDQDATARRIVVEAIVALSAVALHCSQLWACVGCVCLPPLPRCPAVG</sequence>
<organism evidence="2 3">
    <name type="scientific">Colletotrichum asianum</name>
    <dbReference type="NCBI Taxonomy" id="702518"/>
    <lineage>
        <taxon>Eukaryota</taxon>
        <taxon>Fungi</taxon>
        <taxon>Dikarya</taxon>
        <taxon>Ascomycota</taxon>
        <taxon>Pezizomycotina</taxon>
        <taxon>Sordariomycetes</taxon>
        <taxon>Hypocreomycetidae</taxon>
        <taxon>Glomerellales</taxon>
        <taxon>Glomerellaceae</taxon>
        <taxon>Colletotrichum</taxon>
        <taxon>Colletotrichum gloeosporioides species complex</taxon>
    </lineage>
</organism>
<dbReference type="EMBL" id="WOWK01000130">
    <property type="protein sequence ID" value="KAF0317470.1"/>
    <property type="molecule type" value="Genomic_DNA"/>
</dbReference>
<gene>
    <name evidence="2" type="ORF">GQ607_015321</name>
</gene>
<feature type="chain" id="PRO_5034780264" evidence="1">
    <location>
        <begin position="24"/>
        <end position="138"/>
    </location>
</feature>
<protein>
    <submittedName>
        <fullName evidence="2">Uncharacterized protein</fullName>
    </submittedName>
</protein>
<proteinExistence type="predicted"/>
<reference evidence="2 3" key="1">
    <citation type="submission" date="2019-12" db="EMBL/GenBank/DDBJ databases">
        <title>A genome sequence resource for the geographically widespread anthracnose pathogen Colletotrichum asianum.</title>
        <authorList>
            <person name="Meng Y."/>
        </authorList>
    </citation>
    <scope>NUCLEOTIDE SEQUENCE [LARGE SCALE GENOMIC DNA]</scope>
    <source>
        <strain evidence="2 3">ICMP 18580</strain>
    </source>
</reference>
<feature type="signal peptide" evidence="1">
    <location>
        <begin position="1"/>
        <end position="23"/>
    </location>
</feature>
<evidence type="ECO:0000313" key="3">
    <source>
        <dbReference type="Proteomes" id="UP000434172"/>
    </source>
</evidence>
<keyword evidence="3" id="KW-1185">Reference proteome</keyword>
<evidence type="ECO:0000313" key="2">
    <source>
        <dbReference type="EMBL" id="KAF0317470.1"/>
    </source>
</evidence>
<accession>A0A8H3ZMY6</accession>
<name>A0A8H3ZMY6_9PEZI</name>